<evidence type="ECO:0000256" key="2">
    <source>
        <dbReference type="SAM" id="SignalP"/>
    </source>
</evidence>
<keyword evidence="4" id="KW-1185">Reference proteome</keyword>
<comment type="caution">
    <text evidence="3">The sequence shown here is derived from an EMBL/GenBank/DDBJ whole genome shotgun (WGS) entry which is preliminary data.</text>
</comment>
<sequence length="192" mass="20424">MIYQRSVLMALVAIATTSSTFALPAAGLHSDVATTIARRNEGSGSTNEVAPAPGQDHLDGNGEDQPVETGTTVKNVHYLGNVDPYEEASELGIPLKESKLDEGPRPNRLPPPHSKAYQKLSELKSKIRPSFGPKTESMLNGVFSKMPHGNFGSTVHDIPASSGNDVLAVGSGPAKAPLPRRNLRLTYAEDLD</sequence>
<keyword evidence="2" id="KW-0732">Signal</keyword>
<feature type="signal peptide" evidence="2">
    <location>
        <begin position="1"/>
        <end position="22"/>
    </location>
</feature>
<organism evidence="3 4">
    <name type="scientific">Lentinula aciculospora</name>
    <dbReference type="NCBI Taxonomy" id="153920"/>
    <lineage>
        <taxon>Eukaryota</taxon>
        <taxon>Fungi</taxon>
        <taxon>Dikarya</taxon>
        <taxon>Basidiomycota</taxon>
        <taxon>Agaricomycotina</taxon>
        <taxon>Agaricomycetes</taxon>
        <taxon>Agaricomycetidae</taxon>
        <taxon>Agaricales</taxon>
        <taxon>Marasmiineae</taxon>
        <taxon>Omphalotaceae</taxon>
        <taxon>Lentinula</taxon>
    </lineage>
</organism>
<protein>
    <submittedName>
        <fullName evidence="3">Uncharacterized protein</fullName>
    </submittedName>
</protein>
<gene>
    <name evidence="3" type="ORF">J3R30DRAFT_758534</name>
</gene>
<accession>A0A9W9A3H5</accession>
<dbReference type="EMBL" id="JAOTPV010000018">
    <property type="protein sequence ID" value="KAJ4473055.1"/>
    <property type="molecule type" value="Genomic_DNA"/>
</dbReference>
<dbReference type="Proteomes" id="UP001150266">
    <property type="component" value="Unassembled WGS sequence"/>
</dbReference>
<name>A0A9W9A3H5_9AGAR</name>
<evidence type="ECO:0000256" key="1">
    <source>
        <dbReference type="SAM" id="MobiDB-lite"/>
    </source>
</evidence>
<evidence type="ECO:0000313" key="4">
    <source>
        <dbReference type="Proteomes" id="UP001150266"/>
    </source>
</evidence>
<feature type="region of interest" description="Disordered" evidence="1">
    <location>
        <begin position="40"/>
        <end position="69"/>
    </location>
</feature>
<reference evidence="3" key="1">
    <citation type="submission" date="2022-08" db="EMBL/GenBank/DDBJ databases">
        <title>A Global Phylogenomic Analysis of the Shiitake Genus Lentinula.</title>
        <authorList>
            <consortium name="DOE Joint Genome Institute"/>
            <person name="Sierra-Patev S."/>
            <person name="Min B."/>
            <person name="Naranjo-Ortiz M."/>
            <person name="Looney B."/>
            <person name="Konkel Z."/>
            <person name="Slot J.C."/>
            <person name="Sakamoto Y."/>
            <person name="Steenwyk J.L."/>
            <person name="Rokas A."/>
            <person name="Carro J."/>
            <person name="Camarero S."/>
            <person name="Ferreira P."/>
            <person name="Molpeceres G."/>
            <person name="Ruiz-Duenas F.J."/>
            <person name="Serrano A."/>
            <person name="Henrissat B."/>
            <person name="Drula E."/>
            <person name="Hughes K.W."/>
            <person name="Mata J.L."/>
            <person name="Ishikawa N.K."/>
            <person name="Vargas-Isla R."/>
            <person name="Ushijima S."/>
            <person name="Smith C.A."/>
            <person name="Ahrendt S."/>
            <person name="Andreopoulos W."/>
            <person name="He G."/>
            <person name="Labutti K."/>
            <person name="Lipzen A."/>
            <person name="Ng V."/>
            <person name="Riley R."/>
            <person name="Sandor L."/>
            <person name="Barry K."/>
            <person name="Martinez A.T."/>
            <person name="Xiao Y."/>
            <person name="Gibbons J.G."/>
            <person name="Terashima K."/>
            <person name="Grigoriev I.V."/>
            <person name="Hibbett D.S."/>
        </authorList>
    </citation>
    <scope>NUCLEOTIDE SEQUENCE</scope>
    <source>
        <strain evidence="3">JLM2183</strain>
    </source>
</reference>
<dbReference type="AlphaFoldDB" id="A0A9W9A3H5"/>
<feature type="chain" id="PRO_5040835020" evidence="2">
    <location>
        <begin position="23"/>
        <end position="192"/>
    </location>
</feature>
<proteinExistence type="predicted"/>
<evidence type="ECO:0000313" key="3">
    <source>
        <dbReference type="EMBL" id="KAJ4473055.1"/>
    </source>
</evidence>